<dbReference type="Proteomes" id="UP000218810">
    <property type="component" value="Unassembled WGS sequence"/>
</dbReference>
<comment type="caution">
    <text evidence="2">The sequence shown here is derived from an EMBL/GenBank/DDBJ whole genome shotgun (WGS) entry which is preliminary data.</text>
</comment>
<gene>
    <name evidence="2" type="ORF">CEY15_17480</name>
</gene>
<organism evidence="2 3">
    <name type="scientific">Dietzia natronolimnaea</name>
    <dbReference type="NCBI Taxonomy" id="161920"/>
    <lineage>
        <taxon>Bacteria</taxon>
        <taxon>Bacillati</taxon>
        <taxon>Actinomycetota</taxon>
        <taxon>Actinomycetes</taxon>
        <taxon>Mycobacteriales</taxon>
        <taxon>Dietziaceae</taxon>
        <taxon>Dietzia</taxon>
    </lineage>
</organism>
<protein>
    <submittedName>
        <fullName evidence="2">Uncharacterized protein</fullName>
    </submittedName>
</protein>
<sequence length="196" mass="21184">MAAGIAAAMIGILGLLALIELRRSGSRGHTGNLDVRPWGGSATPWWRSPTMQAPVLFAAVFLGRPLGVFDQPAGIIVVAVLLGTSTAWLIRASAMQDPIYGRDPDQPPVLGNDARSAAGRGELAPDVLELIALQAHTSERRISWCARVLDTSEAGIRERIARGRRWLEYPATDVHNPSTAKWVRLTEAGRKVLIRP</sequence>
<keyword evidence="1" id="KW-0812">Transmembrane</keyword>
<proteinExistence type="predicted"/>
<name>A0A2A2WKI9_9ACTN</name>
<reference evidence="3" key="1">
    <citation type="submission" date="2017-09" db="EMBL/GenBank/DDBJ databases">
        <authorList>
            <person name="Zhang Y."/>
            <person name="Huang X."/>
            <person name="Liu J."/>
            <person name="Lu L."/>
            <person name="Peng K."/>
        </authorList>
    </citation>
    <scope>NUCLEOTIDE SEQUENCE [LARGE SCALE GENOMIC DNA]</scope>
    <source>
        <strain evidence="3">S-XJ-1</strain>
    </source>
</reference>
<keyword evidence="3" id="KW-1185">Reference proteome</keyword>
<accession>A0A2A2WKI9</accession>
<feature type="transmembrane region" description="Helical" evidence="1">
    <location>
        <begin position="72"/>
        <end position="90"/>
    </location>
</feature>
<evidence type="ECO:0000256" key="1">
    <source>
        <dbReference type="SAM" id="Phobius"/>
    </source>
</evidence>
<evidence type="ECO:0000313" key="3">
    <source>
        <dbReference type="Proteomes" id="UP000218810"/>
    </source>
</evidence>
<dbReference type="AlphaFoldDB" id="A0A2A2WKI9"/>
<evidence type="ECO:0000313" key="2">
    <source>
        <dbReference type="EMBL" id="PAY21710.1"/>
    </source>
</evidence>
<keyword evidence="1" id="KW-0472">Membrane</keyword>
<keyword evidence="1" id="KW-1133">Transmembrane helix</keyword>
<dbReference type="EMBL" id="NTGA01000064">
    <property type="protein sequence ID" value="PAY21710.1"/>
    <property type="molecule type" value="Genomic_DNA"/>
</dbReference>